<dbReference type="SUPFAM" id="SSF52540">
    <property type="entry name" value="P-loop containing nucleoside triphosphate hydrolases"/>
    <property type="match status" value="1"/>
</dbReference>
<evidence type="ECO:0000256" key="2">
    <source>
        <dbReference type="ARBA" id="ARBA00023015"/>
    </source>
</evidence>
<dbReference type="SMART" id="SM01043">
    <property type="entry name" value="BTAD"/>
    <property type="match status" value="1"/>
</dbReference>
<feature type="repeat" description="TPR" evidence="5">
    <location>
        <begin position="828"/>
        <end position="861"/>
    </location>
</feature>
<dbReference type="Pfam" id="PF13424">
    <property type="entry name" value="TPR_12"/>
    <property type="match status" value="1"/>
</dbReference>
<dbReference type="OrthoDB" id="3691954at2"/>
<dbReference type="PANTHER" id="PTHR35807">
    <property type="entry name" value="TRANSCRIPTIONAL REGULATOR REDD-RELATED"/>
    <property type="match status" value="1"/>
</dbReference>
<keyword evidence="4" id="KW-0804">Transcription</keyword>
<dbReference type="KEGG" id="lmoi:VV02_18785"/>
<dbReference type="InterPro" id="IPR019734">
    <property type="entry name" value="TPR_rpt"/>
</dbReference>
<dbReference type="SUPFAM" id="SSF46894">
    <property type="entry name" value="C-terminal effector domain of the bipartite response regulators"/>
    <property type="match status" value="1"/>
</dbReference>
<proteinExistence type="inferred from homology"/>
<evidence type="ECO:0000259" key="7">
    <source>
        <dbReference type="PROSITE" id="PS51755"/>
    </source>
</evidence>
<dbReference type="PATRIC" id="fig|571913.6.peg.3805"/>
<dbReference type="PROSITE" id="PS51755">
    <property type="entry name" value="OMPR_PHOB"/>
    <property type="match status" value="1"/>
</dbReference>
<evidence type="ECO:0000256" key="6">
    <source>
        <dbReference type="PROSITE-ProRule" id="PRU01091"/>
    </source>
</evidence>
<dbReference type="SUPFAM" id="SSF48452">
    <property type="entry name" value="TPR-like"/>
    <property type="match status" value="3"/>
</dbReference>
<sequence length="922" mass="100253">MEIRLLGTPEVWHAGQQLEIGSTKPRLILAALAATPGQVVPLDVLVDRVWGEALPGNPTASLYSYITRLRQSLSPGGVAIARRSGGYVCEVPPECVDIVEFRRHIEVSKNAASTSAVVDLHAALRLWRGQPLAGLHGDWVSRLQHKLLEERLSALLALARHELCGGGRLDELIDTLLQASSDYPWSEPLIGHLIQGLSLAGRRAEALDLYARFRQRLVDELGEEPCKELNEVHLRLLRGDDPTSTGTTSPALVVPRQLPMVSRHFAGRGEELKALDELLDPSASRRTAVISAIAGTAGIGKTCLALHWAHRAATQFPDGQLYVNLRGFDPSARPLTPGHVLGEFLEALGIPGEEIPRDDAARSALFRTLTADRRLLIVLDNARDAEQVRPIVPGASDSLVLVTSRSRLTGLVVEHGALPITLDLLADEDARQMLAGYLGAERLSREPDAVADLVDECARLPLALAVVAGHASVTPATSLRSLAGQLADRRQRLGVLDTFDARTTVRGVLSWSYDAQRPEARRMFRLLGVHPGPDISVAAASSLAAQSVEATTVLLQELCRANLIAERPEGRFSFHDLLRTYALELAEQSPDDGGVLRVVDHYLQSANAAARVFAPQGHAIGVPSPVAGVTAERFANRDSALAWFDAERPALVATIDHAAQVGLDVHAWQLADRMSSFMDCQGHWAQCVATEEVGLAAAQRLDDRTAQAQFHRGLAVAHFRMEEGDQAEWHATRAFDLFQTDGDTVGEGNVHQIWALLLGDKHDYLGALAHAERALELYRLAGHRSFEGRALNQVGWRHALLGDYQQTLDFCRRAVDLQRELGDPKHEAASWDSLGYAQDHLGNRAEALRCYESALSLFEQAGDRYGAATVLRHIADCREASGDLSGAMGAREHALKILDALGHPDAARVRLQIASVGPVRRP</sequence>
<dbReference type="PANTHER" id="PTHR35807:SF1">
    <property type="entry name" value="TRANSCRIPTIONAL REGULATOR REDD"/>
    <property type="match status" value="1"/>
</dbReference>
<dbReference type="Gene3D" id="1.25.40.10">
    <property type="entry name" value="Tetratricopeptide repeat domain"/>
    <property type="match status" value="2"/>
</dbReference>
<dbReference type="STRING" id="571913.VV02_18785"/>
<dbReference type="SMART" id="SM00028">
    <property type="entry name" value="TPR"/>
    <property type="match status" value="4"/>
</dbReference>
<dbReference type="PROSITE" id="PS50005">
    <property type="entry name" value="TPR"/>
    <property type="match status" value="1"/>
</dbReference>
<dbReference type="Pfam" id="PF03704">
    <property type="entry name" value="BTAD"/>
    <property type="match status" value="1"/>
</dbReference>
<dbReference type="AlphaFoldDB" id="A0A0K1JL10"/>
<dbReference type="InterPro" id="IPR016032">
    <property type="entry name" value="Sig_transdc_resp-reg_C-effctor"/>
</dbReference>
<keyword evidence="2" id="KW-0805">Transcription regulation</keyword>
<accession>A0A0K1JL10</accession>
<evidence type="ECO:0000256" key="3">
    <source>
        <dbReference type="ARBA" id="ARBA00023125"/>
    </source>
</evidence>
<dbReference type="SMART" id="SM00862">
    <property type="entry name" value="Trans_reg_C"/>
    <property type="match status" value="1"/>
</dbReference>
<dbReference type="Pfam" id="PF00486">
    <property type="entry name" value="Trans_reg_C"/>
    <property type="match status" value="1"/>
</dbReference>
<keyword evidence="3 6" id="KW-0238">DNA-binding</keyword>
<reference evidence="8 9" key="1">
    <citation type="submission" date="2015-03" db="EMBL/GenBank/DDBJ databases">
        <title>Luteipulveratus halotolerans sp. nov., a novel actinobacterium (Dermacoccaceae) from Sarawak, Malaysia.</title>
        <authorList>
            <person name="Juboi H."/>
            <person name="Basik A."/>
            <person name="Shamsul S.S."/>
            <person name="Arnold P."/>
            <person name="Schmitt E.K."/>
            <person name="Sanglier J.-J."/>
            <person name="Yeo T."/>
        </authorList>
    </citation>
    <scope>NUCLEOTIDE SEQUENCE [LARGE SCALE GENOMIC DNA]</scope>
    <source>
        <strain evidence="8 9">MN07-A0370</strain>
    </source>
</reference>
<evidence type="ECO:0000313" key="9">
    <source>
        <dbReference type="Proteomes" id="UP000066480"/>
    </source>
</evidence>
<dbReference type="EMBL" id="CP011112">
    <property type="protein sequence ID" value="AKU17412.1"/>
    <property type="molecule type" value="Genomic_DNA"/>
</dbReference>
<evidence type="ECO:0000256" key="1">
    <source>
        <dbReference type="ARBA" id="ARBA00005820"/>
    </source>
</evidence>
<evidence type="ECO:0000256" key="5">
    <source>
        <dbReference type="PROSITE-ProRule" id="PRU00339"/>
    </source>
</evidence>
<gene>
    <name evidence="8" type="ORF">VV02_18785</name>
</gene>
<protein>
    <recommendedName>
        <fullName evidence="7">OmpR/PhoB-type domain-containing protein</fullName>
    </recommendedName>
</protein>
<organism evidence="8 9">
    <name type="scientific">Luteipulveratus mongoliensis</name>
    <dbReference type="NCBI Taxonomy" id="571913"/>
    <lineage>
        <taxon>Bacteria</taxon>
        <taxon>Bacillati</taxon>
        <taxon>Actinomycetota</taxon>
        <taxon>Actinomycetes</taxon>
        <taxon>Micrococcales</taxon>
        <taxon>Dermacoccaceae</taxon>
        <taxon>Luteipulveratus</taxon>
    </lineage>
</organism>
<evidence type="ECO:0000256" key="4">
    <source>
        <dbReference type="ARBA" id="ARBA00023163"/>
    </source>
</evidence>
<dbReference type="CDD" id="cd15831">
    <property type="entry name" value="BTAD"/>
    <property type="match status" value="1"/>
</dbReference>
<dbReference type="InterPro" id="IPR036388">
    <property type="entry name" value="WH-like_DNA-bd_sf"/>
</dbReference>
<feature type="domain" description="OmpR/PhoB-type" evidence="7">
    <location>
        <begin position="1"/>
        <end position="91"/>
    </location>
</feature>
<dbReference type="InterPro" id="IPR011990">
    <property type="entry name" value="TPR-like_helical_dom_sf"/>
</dbReference>
<keyword evidence="9" id="KW-1185">Reference proteome</keyword>
<dbReference type="RefSeq" id="WP_083450278.1">
    <property type="nucleotide sequence ID" value="NZ_CP011112.1"/>
</dbReference>
<name>A0A0K1JL10_9MICO</name>
<comment type="similarity">
    <text evidence="1">Belongs to the AfsR/DnrI/RedD regulatory family.</text>
</comment>
<dbReference type="Proteomes" id="UP000066480">
    <property type="component" value="Chromosome"/>
</dbReference>
<dbReference type="GO" id="GO:0043531">
    <property type="term" value="F:ADP binding"/>
    <property type="evidence" value="ECO:0007669"/>
    <property type="project" value="InterPro"/>
</dbReference>
<dbReference type="Gene3D" id="1.10.10.10">
    <property type="entry name" value="Winged helix-like DNA-binding domain superfamily/Winged helix DNA-binding domain"/>
    <property type="match status" value="1"/>
</dbReference>
<dbReference type="InterPro" id="IPR027417">
    <property type="entry name" value="P-loop_NTPase"/>
</dbReference>
<dbReference type="GO" id="GO:0006355">
    <property type="term" value="P:regulation of DNA-templated transcription"/>
    <property type="evidence" value="ECO:0007669"/>
    <property type="project" value="InterPro"/>
</dbReference>
<dbReference type="InterPro" id="IPR001867">
    <property type="entry name" value="OmpR/PhoB-type_DNA-bd"/>
</dbReference>
<keyword evidence="5" id="KW-0802">TPR repeat</keyword>
<dbReference type="InterPro" id="IPR005158">
    <property type="entry name" value="BTAD"/>
</dbReference>
<dbReference type="InterPro" id="IPR051677">
    <property type="entry name" value="AfsR-DnrI-RedD_regulator"/>
</dbReference>
<evidence type="ECO:0000313" key="8">
    <source>
        <dbReference type="EMBL" id="AKU17412.1"/>
    </source>
</evidence>
<dbReference type="GO" id="GO:0000160">
    <property type="term" value="P:phosphorelay signal transduction system"/>
    <property type="evidence" value="ECO:0007669"/>
    <property type="project" value="InterPro"/>
</dbReference>
<feature type="DNA-binding region" description="OmpR/PhoB-type" evidence="6">
    <location>
        <begin position="1"/>
        <end position="91"/>
    </location>
</feature>
<dbReference type="GO" id="GO:0003677">
    <property type="term" value="F:DNA binding"/>
    <property type="evidence" value="ECO:0007669"/>
    <property type="project" value="UniProtKB-UniRule"/>
</dbReference>
<dbReference type="Gene3D" id="3.40.50.300">
    <property type="entry name" value="P-loop containing nucleotide triphosphate hydrolases"/>
    <property type="match status" value="1"/>
</dbReference>
<dbReference type="PRINTS" id="PR00364">
    <property type="entry name" value="DISEASERSIST"/>
</dbReference>